<feature type="region of interest" description="Disordered" evidence="1">
    <location>
        <begin position="1"/>
        <end position="199"/>
    </location>
</feature>
<sequence length="818" mass="86210">MSEAESAAKKDPNVKSSTKQPGDGKKVTKSKSSTKQPETSEGAKDKGPVTQPESDEEAKRSSLKHSKDADEDGAKAKKKPKKKKKKRAEDDAASKDNVAQIEDAASKEGDASAGKAPKKAPKNAAADKEGDADGKVKAAKKKVHPKASKEKLGESDAKDAIKGSKQKKKKKKPAAPHLPSSPVGYHPRQGEEAQLLQIAQGTYPAQGAYPVSPGMYPGSPGIYPAPPGMYPAPPGMYPAPPGMYIAGSPPLAPGQPPAQAQPVGAPEPANVTGLGSCLGALWGAFTTDEQKGASEASAAQQEQPSAPYPPNQTVPGYQRPTKTQESYIEPGYEELSEATYGSLPPAGEFYGSLEQAAVRQDISSQYHRRSLSKDFSERKSRGLVGADFVPSVSGREDSEAASRTVRASHRRDSRTMEGPHLASVSASRPPLLWDSRSPADVTQHIKYTAAVAENLRVASQALRRLQFGTAEEQRRCDFLASELMKRAALASSEVRRASMALAYMYPDPDAAGPLSPQAPPENIAQETATRRKQSTRALSAGKTPEATVHRASVSLAPTYPGNAAAGPMSPQELQNEGVVSPEAVLPALSKQSPRPVAAKKIPGSTGPAAEDKLQRAVSAPSKYPDVTITKTRSLSVLRQLGIPSETAGEHAGESTQFSFAVSSSLAGAVALPTAREASARKSLSSTPEGSGCDMCGGLWRGMVPDMPSEESSSPHIDEKGEAMPEEGPKEGLSPTPDAAAGDVAKSKIKDEFEEVAAEDYDVEAALWEFAQTSVHLFPESGIAVFFVVACVLWLAVVVFSGSAHHMTSTTKHPSSDDH</sequence>
<feature type="transmembrane region" description="Helical" evidence="2">
    <location>
        <begin position="781"/>
        <end position="801"/>
    </location>
</feature>
<feature type="compositionally biased region" description="Basic and acidic residues" evidence="1">
    <location>
        <begin position="125"/>
        <end position="136"/>
    </location>
</feature>
<comment type="caution">
    <text evidence="3">The sequence shown here is derived from an EMBL/GenBank/DDBJ whole genome shotgun (WGS) entry which is preliminary data.</text>
</comment>
<feature type="compositionally biased region" description="Basic and acidic residues" evidence="1">
    <location>
        <begin position="57"/>
        <end position="75"/>
    </location>
</feature>
<evidence type="ECO:0008006" key="5">
    <source>
        <dbReference type="Google" id="ProtNLM"/>
    </source>
</evidence>
<accession>A0AAQ4DDM7</accession>
<feature type="compositionally biased region" description="Low complexity" evidence="1">
    <location>
        <begin position="293"/>
        <end position="305"/>
    </location>
</feature>
<organism evidence="3 4">
    <name type="scientific">Amblyomma americanum</name>
    <name type="common">Lone star tick</name>
    <dbReference type="NCBI Taxonomy" id="6943"/>
    <lineage>
        <taxon>Eukaryota</taxon>
        <taxon>Metazoa</taxon>
        <taxon>Ecdysozoa</taxon>
        <taxon>Arthropoda</taxon>
        <taxon>Chelicerata</taxon>
        <taxon>Arachnida</taxon>
        <taxon>Acari</taxon>
        <taxon>Parasitiformes</taxon>
        <taxon>Ixodida</taxon>
        <taxon>Ixodoidea</taxon>
        <taxon>Ixodidae</taxon>
        <taxon>Amblyomminae</taxon>
        <taxon>Amblyomma</taxon>
    </lineage>
</organism>
<feature type="compositionally biased region" description="Polar residues" evidence="1">
    <location>
        <begin position="313"/>
        <end position="326"/>
    </location>
</feature>
<feature type="compositionally biased region" description="Basic and acidic residues" evidence="1">
    <location>
        <begin position="1"/>
        <end position="13"/>
    </location>
</feature>
<keyword evidence="4" id="KW-1185">Reference proteome</keyword>
<name>A0AAQ4DDM7_AMBAM</name>
<dbReference type="Proteomes" id="UP001321473">
    <property type="component" value="Unassembled WGS sequence"/>
</dbReference>
<evidence type="ECO:0000256" key="2">
    <source>
        <dbReference type="SAM" id="Phobius"/>
    </source>
</evidence>
<evidence type="ECO:0000256" key="1">
    <source>
        <dbReference type="SAM" id="MobiDB-lite"/>
    </source>
</evidence>
<feature type="compositionally biased region" description="Basic and acidic residues" evidence="1">
    <location>
        <begin position="147"/>
        <end position="162"/>
    </location>
</feature>
<gene>
    <name evidence="3" type="ORF">V5799_028167</name>
</gene>
<feature type="region of interest" description="Disordered" evidence="1">
    <location>
        <begin position="678"/>
        <end position="743"/>
    </location>
</feature>
<reference evidence="3 4" key="1">
    <citation type="journal article" date="2023" name="Arcadia Sci">
        <title>De novo assembly of a long-read Amblyomma americanum tick genome.</title>
        <authorList>
            <person name="Chou S."/>
            <person name="Poskanzer K.E."/>
            <person name="Rollins M."/>
            <person name="Thuy-Boun P.S."/>
        </authorList>
    </citation>
    <scope>NUCLEOTIDE SEQUENCE [LARGE SCALE GENOMIC DNA]</scope>
    <source>
        <strain evidence="3">F_SG_1</strain>
        <tissue evidence="3">Salivary glands</tissue>
    </source>
</reference>
<feature type="compositionally biased region" description="Basic residues" evidence="1">
    <location>
        <begin position="76"/>
        <end position="86"/>
    </location>
</feature>
<protein>
    <recommendedName>
        <fullName evidence="5">Transmembrane protein</fullName>
    </recommendedName>
</protein>
<feature type="region of interest" description="Disordered" evidence="1">
    <location>
        <begin position="558"/>
        <end position="577"/>
    </location>
</feature>
<feature type="region of interest" description="Disordered" evidence="1">
    <location>
        <begin position="289"/>
        <end position="329"/>
    </location>
</feature>
<evidence type="ECO:0000313" key="3">
    <source>
        <dbReference type="EMBL" id="KAK8760567.1"/>
    </source>
</evidence>
<evidence type="ECO:0000313" key="4">
    <source>
        <dbReference type="Proteomes" id="UP001321473"/>
    </source>
</evidence>
<feature type="region of interest" description="Disordered" evidence="1">
    <location>
        <begin position="589"/>
        <end position="609"/>
    </location>
</feature>
<feature type="compositionally biased region" description="Basic and acidic residues" evidence="1">
    <location>
        <begin position="715"/>
        <end position="729"/>
    </location>
</feature>
<feature type="region of interest" description="Disordered" evidence="1">
    <location>
        <begin position="511"/>
        <end position="551"/>
    </location>
</feature>
<feature type="compositionally biased region" description="Basic residues" evidence="1">
    <location>
        <begin position="137"/>
        <end position="146"/>
    </location>
</feature>
<keyword evidence="2" id="KW-1133">Transmembrane helix</keyword>
<keyword evidence="2" id="KW-0472">Membrane</keyword>
<feature type="non-terminal residue" evidence="3">
    <location>
        <position position="818"/>
    </location>
</feature>
<proteinExistence type="predicted"/>
<feature type="region of interest" description="Disordered" evidence="1">
    <location>
        <begin position="388"/>
        <end position="426"/>
    </location>
</feature>
<dbReference type="EMBL" id="JARKHS020032192">
    <property type="protein sequence ID" value="KAK8760567.1"/>
    <property type="molecule type" value="Genomic_DNA"/>
</dbReference>
<dbReference type="AlphaFoldDB" id="A0AAQ4DDM7"/>
<keyword evidence="2" id="KW-0812">Transmembrane</keyword>
<feature type="compositionally biased region" description="Basic residues" evidence="1">
    <location>
        <begin position="164"/>
        <end position="174"/>
    </location>
</feature>